<keyword evidence="3" id="KW-0378">Hydrolase</keyword>
<dbReference type="Pfam" id="PF04608">
    <property type="entry name" value="PgpA"/>
    <property type="match status" value="1"/>
</dbReference>
<protein>
    <submittedName>
        <fullName evidence="3">Phosphatidylglycerophosphatase A</fullName>
        <ecNumber evidence="3">3.1.3.27</ecNumber>
    </submittedName>
</protein>
<feature type="domain" description="YutG/PgpA" evidence="2">
    <location>
        <begin position="8"/>
        <end position="145"/>
    </location>
</feature>
<feature type="transmembrane region" description="Helical" evidence="1">
    <location>
        <begin position="81"/>
        <end position="104"/>
    </location>
</feature>
<dbReference type="KEGG" id="ttk:TST_1190"/>
<dbReference type="InterPro" id="IPR026037">
    <property type="entry name" value="PgpA"/>
</dbReference>
<evidence type="ECO:0000313" key="3">
    <source>
        <dbReference type="EMBL" id="BAT71981.1"/>
    </source>
</evidence>
<dbReference type="STRING" id="1298851.TST_1190"/>
<keyword evidence="1" id="KW-0812">Transmembrane</keyword>
<dbReference type="PANTHER" id="PTHR36305:SF1">
    <property type="entry name" value="PHOSPHATIDYLGLYCEROPHOSPHATASE A"/>
    <property type="match status" value="1"/>
</dbReference>
<evidence type="ECO:0000256" key="1">
    <source>
        <dbReference type="SAM" id="Phobius"/>
    </source>
</evidence>
<dbReference type="EC" id="3.1.3.27" evidence="3"/>
<organism evidence="3 4">
    <name type="scientific">Thermosulfidibacter takaii (strain DSM 17441 / JCM 13301 / NBRC 103674 / ABI70S6)</name>
    <dbReference type="NCBI Taxonomy" id="1298851"/>
    <lineage>
        <taxon>Bacteria</taxon>
        <taxon>Pseudomonadati</taxon>
        <taxon>Thermosulfidibacterota</taxon>
        <taxon>Thermosulfidibacteria</taxon>
        <taxon>Thermosulfidibacterales</taxon>
        <taxon>Thermosulfidibacteraceae</taxon>
    </lineage>
</organism>
<keyword evidence="1" id="KW-0472">Membrane</keyword>
<dbReference type="CDD" id="cd06971">
    <property type="entry name" value="PgpA"/>
    <property type="match status" value="1"/>
</dbReference>
<dbReference type="InterPro" id="IPR036681">
    <property type="entry name" value="PgpA-like_sf"/>
</dbReference>
<dbReference type="AlphaFoldDB" id="A0A0S3QUH4"/>
<gene>
    <name evidence="3" type="primary">pgpA</name>
    <name evidence="3" type="ORF">TST_1190</name>
</gene>
<dbReference type="SUPFAM" id="SSF101307">
    <property type="entry name" value="YutG-like"/>
    <property type="match status" value="1"/>
</dbReference>
<evidence type="ECO:0000259" key="2">
    <source>
        <dbReference type="Pfam" id="PF04608"/>
    </source>
</evidence>
<dbReference type="RefSeq" id="WP_068549970.1">
    <property type="nucleotide sequence ID" value="NZ_AP013035.1"/>
</dbReference>
<reference evidence="4" key="1">
    <citation type="journal article" date="2018" name="Science">
        <title>A primordial and reversible TCA cycle in a facultatively chemolithoautotrophic thermophile.</title>
        <authorList>
            <person name="Nunoura T."/>
            <person name="Chikaraishi Y."/>
            <person name="Izaki R."/>
            <person name="Suwa T."/>
            <person name="Sato T."/>
            <person name="Harada T."/>
            <person name="Mori K."/>
            <person name="Kato Y."/>
            <person name="Miyazaki M."/>
            <person name="Shimamura S."/>
            <person name="Yanagawa K."/>
            <person name="Shuto A."/>
            <person name="Ohkouchi N."/>
            <person name="Fujita N."/>
            <person name="Takaki Y."/>
            <person name="Atomi H."/>
            <person name="Takai K."/>
        </authorList>
    </citation>
    <scope>NUCLEOTIDE SEQUENCE [LARGE SCALE GENOMIC DNA]</scope>
    <source>
        <strain evidence="4">DSM 17441 / JCM 13301 / NBRC 103674 / ABI70S6</strain>
    </source>
</reference>
<dbReference type="OrthoDB" id="9804091at2"/>
<feature type="transmembrane region" description="Helical" evidence="1">
    <location>
        <begin position="31"/>
        <end position="57"/>
    </location>
</feature>
<dbReference type="Proteomes" id="UP000063234">
    <property type="component" value="Chromosome"/>
</dbReference>
<proteinExistence type="predicted"/>
<sequence>MRTAKVLFLTGLGSGLSPAAPGTFGTLIGLLIYLLVLRHFSAVAFWFFYLLVFWLAVKYSSESEALFGENDSSKIVIDEILGIWIALWGVKLCFWSVIDAFLLFRFFDIYKVSFIKRFDELEEGWGVVLDDVAAGVIVNLLLRVMF</sequence>
<keyword evidence="1" id="KW-1133">Transmembrane helix</keyword>
<dbReference type="GO" id="GO:0006629">
    <property type="term" value="P:lipid metabolic process"/>
    <property type="evidence" value="ECO:0007669"/>
    <property type="project" value="InterPro"/>
</dbReference>
<dbReference type="PANTHER" id="PTHR36305">
    <property type="entry name" value="PHOSPHATIDYLGLYCEROPHOSPHATASE A"/>
    <property type="match status" value="1"/>
</dbReference>
<dbReference type="InterPro" id="IPR007686">
    <property type="entry name" value="YutG/PgpA"/>
</dbReference>
<dbReference type="GO" id="GO:0008962">
    <property type="term" value="F:phosphatidylglycerophosphatase activity"/>
    <property type="evidence" value="ECO:0007669"/>
    <property type="project" value="UniProtKB-EC"/>
</dbReference>
<accession>A0A0S3QUH4</accession>
<evidence type="ECO:0000313" key="4">
    <source>
        <dbReference type="Proteomes" id="UP000063234"/>
    </source>
</evidence>
<dbReference type="PIRSF" id="PIRSF006162">
    <property type="entry name" value="PgpA"/>
    <property type="match status" value="1"/>
</dbReference>
<dbReference type="EMBL" id="AP013035">
    <property type="protein sequence ID" value="BAT71981.1"/>
    <property type="molecule type" value="Genomic_DNA"/>
</dbReference>
<name>A0A0S3QUH4_THET7</name>
<keyword evidence="4" id="KW-1185">Reference proteome</keyword>